<accession>A0A3P6CKF8</accession>
<protein>
    <submittedName>
        <fullName evidence="2">Uncharacterized protein</fullName>
    </submittedName>
</protein>
<name>A0A3P6CKF8_BRAOL</name>
<gene>
    <name evidence="2" type="ORF">BOLC4T27121H</name>
</gene>
<feature type="compositionally biased region" description="Polar residues" evidence="1">
    <location>
        <begin position="68"/>
        <end position="78"/>
    </location>
</feature>
<evidence type="ECO:0000313" key="2">
    <source>
        <dbReference type="EMBL" id="VDD13374.1"/>
    </source>
</evidence>
<evidence type="ECO:0000256" key="1">
    <source>
        <dbReference type="SAM" id="MobiDB-lite"/>
    </source>
</evidence>
<dbReference type="AlphaFoldDB" id="A0A3P6CKF8"/>
<proteinExistence type="predicted"/>
<feature type="region of interest" description="Disordered" evidence="1">
    <location>
        <begin position="46"/>
        <end position="78"/>
    </location>
</feature>
<dbReference type="EMBL" id="LR031873">
    <property type="protein sequence ID" value="VDD13374.1"/>
    <property type="molecule type" value="Genomic_DNA"/>
</dbReference>
<sequence>MKSAVIARAEPEQLTTTSRLVTFTDRHLHTRPRTLAETRSSFIRKGAAKAATNHRTCTKKTETTSTTLSQSGQDRSSP</sequence>
<reference evidence="2" key="1">
    <citation type="submission" date="2018-11" db="EMBL/GenBank/DDBJ databases">
        <authorList>
            <consortium name="Genoscope - CEA"/>
            <person name="William W."/>
        </authorList>
    </citation>
    <scope>NUCLEOTIDE SEQUENCE</scope>
</reference>
<organism evidence="2">
    <name type="scientific">Brassica oleracea</name>
    <name type="common">Wild cabbage</name>
    <dbReference type="NCBI Taxonomy" id="3712"/>
    <lineage>
        <taxon>Eukaryota</taxon>
        <taxon>Viridiplantae</taxon>
        <taxon>Streptophyta</taxon>
        <taxon>Embryophyta</taxon>
        <taxon>Tracheophyta</taxon>
        <taxon>Spermatophyta</taxon>
        <taxon>Magnoliopsida</taxon>
        <taxon>eudicotyledons</taxon>
        <taxon>Gunneridae</taxon>
        <taxon>Pentapetalae</taxon>
        <taxon>rosids</taxon>
        <taxon>malvids</taxon>
        <taxon>Brassicales</taxon>
        <taxon>Brassicaceae</taxon>
        <taxon>Brassiceae</taxon>
        <taxon>Brassica</taxon>
    </lineage>
</organism>